<dbReference type="InterPro" id="IPR007175">
    <property type="entry name" value="Rpr2/Snm1/Rpp21"/>
</dbReference>
<sequence>MAKNKTPKGAKGMLNKHLHSRISYLYQAATYLSFQSTTGGLQKASSELAPSISTKAVSSGLALQLGSHLRAVSLKGQVQLSQNVKRSICKCCNTILIPGRTSTTTVENNSRGGKKPWADVLLVECTTCGSKKRFPMGSKWQVRKTERSSA</sequence>
<dbReference type="PANTHER" id="PTHR14742:SF0">
    <property type="entry name" value="RIBONUCLEASE P PROTEIN SUBUNIT P21"/>
    <property type="match status" value="1"/>
</dbReference>
<dbReference type="GO" id="GO:0046872">
    <property type="term" value="F:metal ion binding"/>
    <property type="evidence" value="ECO:0007669"/>
    <property type="project" value="UniProtKB-KW"/>
</dbReference>
<keyword evidence="1" id="KW-0819">tRNA processing</keyword>
<keyword evidence="2" id="KW-0479">Metal-binding</keyword>
<accession>A0A8E2E7K6</accession>
<dbReference type="OrthoDB" id="128536at2759"/>
<dbReference type="GO" id="GO:0008033">
    <property type="term" value="P:tRNA processing"/>
    <property type="evidence" value="ECO:0007669"/>
    <property type="project" value="UniProtKB-KW"/>
</dbReference>
<comment type="similarity">
    <text evidence="4">Belongs to the eukaryotic/archaeal RNase P protein component 4 family.</text>
</comment>
<dbReference type="Pfam" id="PF04032">
    <property type="entry name" value="Rpr2"/>
    <property type="match status" value="1"/>
</dbReference>
<name>A0A8E2E7K6_9PEZI</name>
<evidence type="ECO:0000313" key="6">
    <source>
        <dbReference type="Proteomes" id="UP000250266"/>
    </source>
</evidence>
<protein>
    <submittedName>
        <fullName evidence="5">Rpr2-domain-containing protein</fullName>
    </submittedName>
</protein>
<feature type="non-terminal residue" evidence="5">
    <location>
        <position position="150"/>
    </location>
</feature>
<evidence type="ECO:0000256" key="3">
    <source>
        <dbReference type="ARBA" id="ARBA00022833"/>
    </source>
</evidence>
<dbReference type="Gene3D" id="6.20.50.20">
    <property type="match status" value="1"/>
</dbReference>
<keyword evidence="6" id="KW-1185">Reference proteome</keyword>
<dbReference type="Proteomes" id="UP000250266">
    <property type="component" value="Unassembled WGS sequence"/>
</dbReference>
<dbReference type="AlphaFoldDB" id="A0A8E2E7K6"/>
<evidence type="ECO:0000256" key="4">
    <source>
        <dbReference type="ARBA" id="ARBA00038402"/>
    </source>
</evidence>
<organism evidence="5 6">
    <name type="scientific">Lepidopterella palustris CBS 459.81</name>
    <dbReference type="NCBI Taxonomy" id="1314670"/>
    <lineage>
        <taxon>Eukaryota</taxon>
        <taxon>Fungi</taxon>
        <taxon>Dikarya</taxon>
        <taxon>Ascomycota</taxon>
        <taxon>Pezizomycotina</taxon>
        <taxon>Dothideomycetes</taxon>
        <taxon>Pleosporomycetidae</taxon>
        <taxon>Mytilinidiales</taxon>
        <taxon>Argynnaceae</taxon>
        <taxon>Lepidopterella</taxon>
    </lineage>
</organism>
<evidence type="ECO:0000313" key="5">
    <source>
        <dbReference type="EMBL" id="OCK78654.1"/>
    </source>
</evidence>
<evidence type="ECO:0000256" key="1">
    <source>
        <dbReference type="ARBA" id="ARBA00022694"/>
    </source>
</evidence>
<dbReference type="GO" id="GO:0005655">
    <property type="term" value="C:nucleolar ribonuclease P complex"/>
    <property type="evidence" value="ECO:0007669"/>
    <property type="project" value="TreeGrafter"/>
</dbReference>
<dbReference type="EMBL" id="KV745047">
    <property type="protein sequence ID" value="OCK78654.1"/>
    <property type="molecule type" value="Genomic_DNA"/>
</dbReference>
<gene>
    <name evidence="5" type="ORF">K432DRAFT_331686</name>
</gene>
<evidence type="ECO:0000256" key="2">
    <source>
        <dbReference type="ARBA" id="ARBA00022723"/>
    </source>
</evidence>
<keyword evidence="3" id="KW-0862">Zinc</keyword>
<reference evidence="5 6" key="1">
    <citation type="journal article" date="2016" name="Nat. Commun.">
        <title>Ectomycorrhizal ecology is imprinted in the genome of the dominant symbiotic fungus Cenococcum geophilum.</title>
        <authorList>
            <consortium name="DOE Joint Genome Institute"/>
            <person name="Peter M."/>
            <person name="Kohler A."/>
            <person name="Ohm R.A."/>
            <person name="Kuo A."/>
            <person name="Krutzmann J."/>
            <person name="Morin E."/>
            <person name="Arend M."/>
            <person name="Barry K.W."/>
            <person name="Binder M."/>
            <person name="Choi C."/>
            <person name="Clum A."/>
            <person name="Copeland A."/>
            <person name="Grisel N."/>
            <person name="Haridas S."/>
            <person name="Kipfer T."/>
            <person name="LaButti K."/>
            <person name="Lindquist E."/>
            <person name="Lipzen A."/>
            <person name="Maire R."/>
            <person name="Meier B."/>
            <person name="Mihaltcheva S."/>
            <person name="Molinier V."/>
            <person name="Murat C."/>
            <person name="Poggeler S."/>
            <person name="Quandt C.A."/>
            <person name="Sperisen C."/>
            <person name="Tritt A."/>
            <person name="Tisserant E."/>
            <person name="Crous P.W."/>
            <person name="Henrissat B."/>
            <person name="Nehls U."/>
            <person name="Egli S."/>
            <person name="Spatafora J.W."/>
            <person name="Grigoriev I.V."/>
            <person name="Martin F.M."/>
        </authorList>
    </citation>
    <scope>NUCLEOTIDE SEQUENCE [LARGE SCALE GENOMIC DNA]</scope>
    <source>
        <strain evidence="5 6">CBS 459.81</strain>
    </source>
</reference>
<dbReference type="PANTHER" id="PTHR14742">
    <property type="entry name" value="RIBONUCLEASE P SUBUNIT P21"/>
    <property type="match status" value="1"/>
</dbReference>
<proteinExistence type="inferred from homology"/>